<keyword evidence="2" id="KW-1133">Transmembrane helix</keyword>
<evidence type="ECO:0000256" key="2">
    <source>
        <dbReference type="SAM" id="Phobius"/>
    </source>
</evidence>
<dbReference type="OrthoDB" id="6372935at2759"/>
<proteinExistence type="predicted"/>
<gene>
    <name evidence="3" type="ORF">DIATSA_LOCUS8159</name>
</gene>
<accession>A0A9N9WF64</accession>
<sequence length="564" mass="64064">MFQYEYEKRPQSASSCASRSTTLTSWDPPTPITTRPPLPPRPAICQRMPSKTTVPLKVWIIASASCFAVCAALVLATVVITKWGSTQEYTRQIYEEPESVYSKPHPIYITQKPQNTDEDPTTNTNEIDADMEIIEKLSIFKNVVAQRASTKKDLISKPQIHPIHDTIEHAERKIEKKDKPKYPDQQDLETVDYTTKPIPSFKPTLPDVFIQGQVKLPDGYLLGFKKPNPDYEEYYRDDNLYDDYMQSNSMTNYLIEKVQELHDWINSDPDFDSVKNASKIARNSNEFTEVLKALNQSLVQGNVSIVMSKLKDLYLGDSNKTLSHGRKMIVSNSTDLLSFGILTLDILLLHNIQQMAWENQESARTKMLKDPDVFAFNALFMEPSKVEARQNEINGHDLLTFSKRQGFHQDSEEFDIGTSILDNFLEIGVSTTRAAIHLGRAYKNTKAILAQLSNHETAPENVHNQLSRRIDENTHALNHLQTSFEGGTANGSYYTELDCLWLLYCRNLVATTKLNAPYGIMARINGMALRMLTGEVPSERAIETILVEALSGWTELKCDHMFPR</sequence>
<evidence type="ECO:0000313" key="3">
    <source>
        <dbReference type="EMBL" id="CAG9790493.1"/>
    </source>
</evidence>
<feature type="compositionally biased region" description="Polar residues" evidence="1">
    <location>
        <begin position="11"/>
        <end position="27"/>
    </location>
</feature>
<feature type="transmembrane region" description="Helical" evidence="2">
    <location>
        <begin position="58"/>
        <end position="81"/>
    </location>
</feature>
<protein>
    <submittedName>
        <fullName evidence="3">Uncharacterized protein</fullName>
    </submittedName>
</protein>
<reference evidence="3" key="1">
    <citation type="submission" date="2021-12" db="EMBL/GenBank/DDBJ databases">
        <authorList>
            <person name="King R."/>
        </authorList>
    </citation>
    <scope>NUCLEOTIDE SEQUENCE</scope>
</reference>
<keyword evidence="2" id="KW-0812">Transmembrane</keyword>
<organism evidence="3 4">
    <name type="scientific">Diatraea saccharalis</name>
    <name type="common">sugarcane borer</name>
    <dbReference type="NCBI Taxonomy" id="40085"/>
    <lineage>
        <taxon>Eukaryota</taxon>
        <taxon>Metazoa</taxon>
        <taxon>Ecdysozoa</taxon>
        <taxon>Arthropoda</taxon>
        <taxon>Hexapoda</taxon>
        <taxon>Insecta</taxon>
        <taxon>Pterygota</taxon>
        <taxon>Neoptera</taxon>
        <taxon>Endopterygota</taxon>
        <taxon>Lepidoptera</taxon>
        <taxon>Glossata</taxon>
        <taxon>Ditrysia</taxon>
        <taxon>Pyraloidea</taxon>
        <taxon>Crambidae</taxon>
        <taxon>Crambinae</taxon>
        <taxon>Diatraea</taxon>
    </lineage>
</organism>
<keyword evidence="2" id="KW-0472">Membrane</keyword>
<dbReference type="EMBL" id="OU893353">
    <property type="protein sequence ID" value="CAG9790493.1"/>
    <property type="molecule type" value="Genomic_DNA"/>
</dbReference>
<evidence type="ECO:0000313" key="4">
    <source>
        <dbReference type="Proteomes" id="UP001153714"/>
    </source>
</evidence>
<feature type="compositionally biased region" description="Pro residues" evidence="1">
    <location>
        <begin position="28"/>
        <end position="42"/>
    </location>
</feature>
<feature type="compositionally biased region" description="Basic and acidic residues" evidence="1">
    <location>
        <begin position="1"/>
        <end position="10"/>
    </location>
</feature>
<keyword evidence="4" id="KW-1185">Reference proteome</keyword>
<reference evidence="3" key="2">
    <citation type="submission" date="2022-10" db="EMBL/GenBank/DDBJ databases">
        <authorList>
            <consortium name="ENA_rothamsted_submissions"/>
            <consortium name="culmorum"/>
            <person name="King R."/>
        </authorList>
    </citation>
    <scope>NUCLEOTIDE SEQUENCE</scope>
</reference>
<dbReference type="AlphaFoldDB" id="A0A9N9WF64"/>
<name>A0A9N9WF64_9NEOP</name>
<dbReference type="Proteomes" id="UP001153714">
    <property type="component" value="Chromosome 22"/>
</dbReference>
<feature type="region of interest" description="Disordered" evidence="1">
    <location>
        <begin position="1"/>
        <end position="43"/>
    </location>
</feature>
<evidence type="ECO:0000256" key="1">
    <source>
        <dbReference type="SAM" id="MobiDB-lite"/>
    </source>
</evidence>